<feature type="compositionally biased region" description="Basic and acidic residues" evidence="1">
    <location>
        <begin position="10"/>
        <end position="26"/>
    </location>
</feature>
<sequence length="53" mass="5855">MGRQGGSGGDDEKRRERGGGVEDDRRMRGRGWRCCGRWSNEEEGRAMAASPGE</sequence>
<gene>
    <name evidence="2" type="ORF">TIFTF001_009250</name>
</gene>
<evidence type="ECO:0000256" key="1">
    <source>
        <dbReference type="SAM" id="MobiDB-lite"/>
    </source>
</evidence>
<dbReference type="EMBL" id="BTGU01000010">
    <property type="protein sequence ID" value="GMN40014.1"/>
    <property type="molecule type" value="Genomic_DNA"/>
</dbReference>
<proteinExistence type="predicted"/>
<protein>
    <submittedName>
        <fullName evidence="2">Uncharacterized protein</fullName>
    </submittedName>
</protein>
<dbReference type="AlphaFoldDB" id="A0AA88DHE1"/>
<accession>A0AA88DHE1</accession>
<evidence type="ECO:0000313" key="3">
    <source>
        <dbReference type="Proteomes" id="UP001187192"/>
    </source>
</evidence>
<evidence type="ECO:0000313" key="2">
    <source>
        <dbReference type="EMBL" id="GMN40014.1"/>
    </source>
</evidence>
<name>A0AA88DHE1_FICCA</name>
<reference evidence="2" key="1">
    <citation type="submission" date="2023-07" db="EMBL/GenBank/DDBJ databases">
        <title>draft genome sequence of fig (Ficus carica).</title>
        <authorList>
            <person name="Takahashi T."/>
            <person name="Nishimura K."/>
        </authorList>
    </citation>
    <scope>NUCLEOTIDE SEQUENCE</scope>
</reference>
<comment type="caution">
    <text evidence="2">The sequence shown here is derived from an EMBL/GenBank/DDBJ whole genome shotgun (WGS) entry which is preliminary data.</text>
</comment>
<dbReference type="Proteomes" id="UP001187192">
    <property type="component" value="Unassembled WGS sequence"/>
</dbReference>
<feature type="region of interest" description="Disordered" evidence="1">
    <location>
        <begin position="1"/>
        <end position="31"/>
    </location>
</feature>
<keyword evidence="3" id="KW-1185">Reference proteome</keyword>
<organism evidence="2 3">
    <name type="scientific">Ficus carica</name>
    <name type="common">Common fig</name>
    <dbReference type="NCBI Taxonomy" id="3494"/>
    <lineage>
        <taxon>Eukaryota</taxon>
        <taxon>Viridiplantae</taxon>
        <taxon>Streptophyta</taxon>
        <taxon>Embryophyta</taxon>
        <taxon>Tracheophyta</taxon>
        <taxon>Spermatophyta</taxon>
        <taxon>Magnoliopsida</taxon>
        <taxon>eudicotyledons</taxon>
        <taxon>Gunneridae</taxon>
        <taxon>Pentapetalae</taxon>
        <taxon>rosids</taxon>
        <taxon>fabids</taxon>
        <taxon>Rosales</taxon>
        <taxon>Moraceae</taxon>
        <taxon>Ficeae</taxon>
        <taxon>Ficus</taxon>
    </lineage>
</organism>